<reference evidence="6" key="1">
    <citation type="submission" date="2017-08" db="EMBL/GenBank/DDBJ databases">
        <title>Direct submision.</title>
        <authorList>
            <person name="Kim S.-J."/>
            <person name="Rhee S.-K."/>
        </authorList>
    </citation>
    <scope>NUCLEOTIDE SEQUENCE [LARGE SCALE GENOMIC DNA]</scope>
    <source>
        <strain evidence="6">GI5</strain>
    </source>
</reference>
<dbReference type="GO" id="GO:0003677">
    <property type="term" value="F:DNA binding"/>
    <property type="evidence" value="ECO:0007669"/>
    <property type="project" value="UniProtKB-KW"/>
</dbReference>
<organism evidence="5 6">
    <name type="scientific">Ketobacter alkanivorans</name>
    <dbReference type="NCBI Taxonomy" id="1917421"/>
    <lineage>
        <taxon>Bacteria</taxon>
        <taxon>Pseudomonadati</taxon>
        <taxon>Pseudomonadota</taxon>
        <taxon>Gammaproteobacteria</taxon>
        <taxon>Pseudomonadales</taxon>
        <taxon>Ketobacteraceae</taxon>
        <taxon>Ketobacter</taxon>
    </lineage>
</organism>
<dbReference type="Proteomes" id="UP000235116">
    <property type="component" value="Chromosome"/>
</dbReference>
<dbReference type="GO" id="GO:0045893">
    <property type="term" value="P:positive regulation of DNA-templated transcription"/>
    <property type="evidence" value="ECO:0007669"/>
    <property type="project" value="InterPro"/>
</dbReference>
<evidence type="ECO:0000256" key="2">
    <source>
        <dbReference type="ARBA" id="ARBA00023125"/>
    </source>
</evidence>
<name>A0A2K9LFS0_9GAMM</name>
<dbReference type="KEGG" id="kak:Kalk_01140"/>
<dbReference type="InterPro" id="IPR015358">
    <property type="entry name" value="Tscrpt_reg_MerR_DNA-bd"/>
</dbReference>
<evidence type="ECO:0000256" key="1">
    <source>
        <dbReference type="ARBA" id="ARBA00023015"/>
    </source>
</evidence>
<dbReference type="InterPro" id="IPR011791">
    <property type="entry name" value="CadR-PbrR"/>
</dbReference>
<dbReference type="GO" id="GO:0046872">
    <property type="term" value="F:metal ion binding"/>
    <property type="evidence" value="ECO:0007669"/>
    <property type="project" value="InterPro"/>
</dbReference>
<evidence type="ECO:0000313" key="6">
    <source>
        <dbReference type="Proteomes" id="UP000235116"/>
    </source>
</evidence>
<dbReference type="SMART" id="SM00422">
    <property type="entry name" value="HTH_MERR"/>
    <property type="match status" value="1"/>
</dbReference>
<keyword evidence="3" id="KW-0804">Transcription</keyword>
<evidence type="ECO:0000313" key="5">
    <source>
        <dbReference type="EMBL" id="AUM11122.1"/>
    </source>
</evidence>
<proteinExistence type="predicted"/>
<keyword evidence="1" id="KW-0805">Transcription regulation</keyword>
<dbReference type="SUPFAM" id="SSF46955">
    <property type="entry name" value="Putative DNA-binding domain"/>
    <property type="match status" value="1"/>
</dbReference>
<dbReference type="InterPro" id="IPR009061">
    <property type="entry name" value="DNA-bd_dom_put_sf"/>
</dbReference>
<dbReference type="PANTHER" id="PTHR30204">
    <property type="entry name" value="REDOX-CYCLING DRUG-SENSING TRANSCRIPTIONAL ACTIVATOR SOXR"/>
    <property type="match status" value="1"/>
</dbReference>
<keyword evidence="6" id="KW-1185">Reference proteome</keyword>
<dbReference type="InterPro" id="IPR000551">
    <property type="entry name" value="MerR-type_HTH_dom"/>
</dbReference>
<dbReference type="PROSITE" id="PS50937">
    <property type="entry name" value="HTH_MERR_2"/>
    <property type="match status" value="1"/>
</dbReference>
<gene>
    <name evidence="5" type="primary">cadR</name>
    <name evidence="5" type="ORF">Kalk_01140</name>
</gene>
<dbReference type="PANTHER" id="PTHR30204:SF92">
    <property type="entry name" value="HTH-TYPE TRANSCRIPTIONAL REGULATOR ZNTR"/>
    <property type="match status" value="1"/>
</dbReference>
<dbReference type="GO" id="GO:0003700">
    <property type="term" value="F:DNA-binding transcription factor activity"/>
    <property type="evidence" value="ECO:0007669"/>
    <property type="project" value="InterPro"/>
</dbReference>
<dbReference type="PRINTS" id="PR00040">
    <property type="entry name" value="HTHMERR"/>
</dbReference>
<dbReference type="PROSITE" id="PS00552">
    <property type="entry name" value="HTH_MERR_1"/>
    <property type="match status" value="1"/>
</dbReference>
<dbReference type="NCBIfam" id="TIGR02047">
    <property type="entry name" value="CadR-PbrR"/>
    <property type="match status" value="1"/>
</dbReference>
<dbReference type="CDD" id="cd04784">
    <property type="entry name" value="HTH_CadR-PbrR"/>
    <property type="match status" value="1"/>
</dbReference>
<dbReference type="InterPro" id="IPR047057">
    <property type="entry name" value="MerR_fam"/>
</dbReference>
<evidence type="ECO:0000256" key="3">
    <source>
        <dbReference type="ARBA" id="ARBA00023163"/>
    </source>
</evidence>
<dbReference type="OrthoDB" id="9808480at2"/>
<sequence length="135" mass="15896">MKIGELAKRTDCSVQTIRYYEKEQLLCTTQRSDGNFRLYDEAAIEQLLFIKLCRNLDLSLSEIRQLLTLKRSPGAQCDQVNRMMDEHIQQVETRIQELVELRKHLKVLRRSCSSERTIEQCGILQTLTTDQHKNR</sequence>
<evidence type="ECO:0000259" key="4">
    <source>
        <dbReference type="PROSITE" id="PS50937"/>
    </source>
</evidence>
<accession>A0A2K9LFS0</accession>
<dbReference type="EMBL" id="CP022684">
    <property type="protein sequence ID" value="AUM11122.1"/>
    <property type="molecule type" value="Genomic_DNA"/>
</dbReference>
<feature type="domain" description="HTH merR-type" evidence="4">
    <location>
        <begin position="1"/>
        <end position="69"/>
    </location>
</feature>
<protein>
    <submittedName>
        <fullName evidence="5">Cd(II)/Pb(II)-responsive transcriptional regulator</fullName>
    </submittedName>
</protein>
<dbReference type="RefSeq" id="WP_101892462.1">
    <property type="nucleotide sequence ID" value="NZ_CP022684.1"/>
</dbReference>
<keyword evidence="2" id="KW-0238">DNA-binding</keyword>
<dbReference type="Pfam" id="PF09278">
    <property type="entry name" value="MerR-DNA-bind"/>
    <property type="match status" value="1"/>
</dbReference>
<dbReference type="AlphaFoldDB" id="A0A2K9LFS0"/>
<dbReference type="Gene3D" id="1.10.1660.10">
    <property type="match status" value="1"/>
</dbReference>
<dbReference type="Pfam" id="PF00376">
    <property type="entry name" value="MerR"/>
    <property type="match status" value="1"/>
</dbReference>